<dbReference type="PANTHER" id="PTHR10907:SF47">
    <property type="entry name" value="REGUCALCIN"/>
    <property type="match status" value="1"/>
</dbReference>
<dbReference type="GO" id="GO:0019853">
    <property type="term" value="P:L-ascorbic acid biosynthetic process"/>
    <property type="evidence" value="ECO:0007669"/>
    <property type="project" value="TreeGrafter"/>
</dbReference>
<dbReference type="InterPro" id="IPR013658">
    <property type="entry name" value="SGL"/>
</dbReference>
<dbReference type="EC" id="3.1.1.17" evidence="7"/>
<evidence type="ECO:0000256" key="14">
    <source>
        <dbReference type="PIRSR" id="PIRSR605511-1"/>
    </source>
</evidence>
<evidence type="ECO:0000256" key="12">
    <source>
        <dbReference type="ARBA" id="ARBA00022837"/>
    </source>
</evidence>
<dbReference type="Gene3D" id="2.120.10.30">
    <property type="entry name" value="TolB, C-terminal domain"/>
    <property type="match status" value="1"/>
</dbReference>
<proteinExistence type="inferred from homology"/>
<dbReference type="AlphaFoldDB" id="A0A3E1NFP5"/>
<dbReference type="OrthoDB" id="2633250at2"/>
<evidence type="ECO:0000256" key="4">
    <source>
        <dbReference type="ARBA" id="ARBA00001946"/>
    </source>
</evidence>
<keyword evidence="9" id="KW-0963">Cytoplasm</keyword>
<dbReference type="InterPro" id="IPR005511">
    <property type="entry name" value="SMP-30"/>
</dbReference>
<evidence type="ECO:0000256" key="10">
    <source>
        <dbReference type="ARBA" id="ARBA00022723"/>
    </source>
</evidence>
<comment type="caution">
    <text evidence="17">The sequence shown here is derived from an EMBL/GenBank/DDBJ whole genome shotgun (WGS) entry which is preliminary data.</text>
</comment>
<comment type="cofactor">
    <cofactor evidence="3">
        <name>Mn(2+)</name>
        <dbReference type="ChEBI" id="CHEBI:29035"/>
    </cofactor>
</comment>
<evidence type="ECO:0000256" key="3">
    <source>
        <dbReference type="ARBA" id="ARBA00001936"/>
    </source>
</evidence>
<keyword evidence="18" id="KW-1185">Reference proteome</keyword>
<keyword evidence="11" id="KW-0378">Hydrolase</keyword>
<evidence type="ECO:0000259" key="16">
    <source>
        <dbReference type="Pfam" id="PF08450"/>
    </source>
</evidence>
<feature type="binding site" evidence="15">
    <location>
        <position position="194"/>
    </location>
    <ligand>
        <name>a divalent metal cation</name>
        <dbReference type="ChEBI" id="CHEBI:60240"/>
    </ligand>
</feature>
<dbReference type="GO" id="GO:0005509">
    <property type="term" value="F:calcium ion binding"/>
    <property type="evidence" value="ECO:0007669"/>
    <property type="project" value="InterPro"/>
</dbReference>
<keyword evidence="10 15" id="KW-0479">Metal-binding</keyword>
<sequence length="296" mass="32083">MNAVVAHTSMLGEGPVWDARTQTICWVDILSGVLHQFNTRTQQHTSLPVHQLLGAVAVCTNGDFVAALQQGLGFINRDTGAIKMIDAPECHLPNNRFNDGKCDPAGRFWAGTVSLSEQPGAGSIYMLDNNLQIVKKIKHLTIPNGMAWSADARTFYYIDTPAYAVTACDYDDATGDISARRVVIRIPEKDGAPDGMTIDSEGMLWIAHWDGWQVTRWNPQTGEQLHRVALPVARVTSCTFGGENLGDLYITTARKGLSESDLAAQPLAGSLFVVPDCGFTGVAAALFHEQRVAEAV</sequence>
<feature type="binding site" evidence="15">
    <location>
        <position position="13"/>
    </location>
    <ligand>
        <name>a divalent metal cation</name>
        <dbReference type="ChEBI" id="CHEBI:60240"/>
    </ligand>
</feature>
<accession>A0A3E1NFP5</accession>
<evidence type="ECO:0000256" key="7">
    <source>
        <dbReference type="ARBA" id="ARBA00013227"/>
    </source>
</evidence>
<feature type="binding site" evidence="15">
    <location>
        <position position="98"/>
    </location>
    <ligand>
        <name>substrate</name>
    </ligand>
</feature>
<evidence type="ECO:0000256" key="6">
    <source>
        <dbReference type="ARBA" id="ARBA00008853"/>
    </source>
</evidence>
<keyword evidence="12" id="KW-0106">Calcium</keyword>
<evidence type="ECO:0000256" key="5">
    <source>
        <dbReference type="ARBA" id="ARBA00004496"/>
    </source>
</evidence>
<comment type="cofactor">
    <cofactor evidence="2">
        <name>Ca(2+)</name>
        <dbReference type="ChEBI" id="CHEBI:29108"/>
    </cofactor>
</comment>
<dbReference type="GO" id="GO:0005737">
    <property type="term" value="C:cytoplasm"/>
    <property type="evidence" value="ECO:0007669"/>
    <property type="project" value="UniProtKB-SubCell"/>
</dbReference>
<reference evidence="17 18" key="1">
    <citation type="submission" date="2018-08" db="EMBL/GenBank/DDBJ databases">
        <title>Chitinophagaceae sp. K23C18032701, a novel bacterium isolated from forest soil.</title>
        <authorList>
            <person name="Wang C."/>
        </authorList>
    </citation>
    <scope>NUCLEOTIDE SEQUENCE [LARGE SCALE GENOMIC DNA]</scope>
    <source>
        <strain evidence="17 18">K23C18032701</strain>
    </source>
</reference>
<dbReference type="InterPro" id="IPR008367">
    <property type="entry name" value="Regucalcin"/>
</dbReference>
<dbReference type="InterPro" id="IPR011042">
    <property type="entry name" value="6-blade_b-propeller_TolB-like"/>
</dbReference>
<comment type="catalytic activity">
    <reaction evidence="1">
        <text>D-glucono-1,5-lactone + H2O = D-gluconate + H(+)</text>
        <dbReference type="Rhea" id="RHEA:10440"/>
        <dbReference type="ChEBI" id="CHEBI:15377"/>
        <dbReference type="ChEBI" id="CHEBI:15378"/>
        <dbReference type="ChEBI" id="CHEBI:16217"/>
        <dbReference type="ChEBI" id="CHEBI:18391"/>
        <dbReference type="EC" id="3.1.1.17"/>
    </reaction>
</comment>
<keyword evidence="15" id="KW-0862">Zinc</keyword>
<organism evidence="17 18">
    <name type="scientific">Deminuibacter soli</name>
    <dbReference type="NCBI Taxonomy" id="2291815"/>
    <lineage>
        <taxon>Bacteria</taxon>
        <taxon>Pseudomonadati</taxon>
        <taxon>Bacteroidota</taxon>
        <taxon>Chitinophagia</taxon>
        <taxon>Chitinophagales</taxon>
        <taxon>Chitinophagaceae</taxon>
        <taxon>Deminuibacter</taxon>
    </lineage>
</organism>
<feature type="active site" description="Proton donor/acceptor" evidence="14">
    <location>
        <position position="194"/>
    </location>
</feature>
<dbReference type="GO" id="GO:0030234">
    <property type="term" value="F:enzyme regulator activity"/>
    <property type="evidence" value="ECO:0007669"/>
    <property type="project" value="InterPro"/>
</dbReference>
<protein>
    <recommendedName>
        <fullName evidence="8">Regucalcin</fullName>
        <ecNumber evidence="7">3.1.1.17</ecNumber>
    </recommendedName>
    <alternativeName>
        <fullName evidence="13">Gluconolactonase</fullName>
    </alternativeName>
</protein>
<dbReference type="EMBL" id="QTJU01000007">
    <property type="protein sequence ID" value="RFM26795.1"/>
    <property type="molecule type" value="Genomic_DNA"/>
</dbReference>
<dbReference type="PRINTS" id="PR01791">
    <property type="entry name" value="REGUCALCIN"/>
</dbReference>
<comment type="similarity">
    <text evidence="6">Belongs to the SMP-30/CGR1 family.</text>
</comment>
<feature type="binding site" evidence="15">
    <location>
        <position position="144"/>
    </location>
    <ligand>
        <name>a divalent metal cation</name>
        <dbReference type="ChEBI" id="CHEBI:60240"/>
    </ligand>
</feature>
<evidence type="ECO:0000256" key="11">
    <source>
        <dbReference type="ARBA" id="ARBA00022801"/>
    </source>
</evidence>
<feature type="domain" description="SMP-30/Gluconolactonase/LRE-like region" evidence="16">
    <location>
        <begin position="11"/>
        <end position="254"/>
    </location>
</feature>
<dbReference type="Proteomes" id="UP000261284">
    <property type="component" value="Unassembled WGS sequence"/>
</dbReference>
<evidence type="ECO:0000256" key="13">
    <source>
        <dbReference type="ARBA" id="ARBA00032464"/>
    </source>
</evidence>
<evidence type="ECO:0000256" key="9">
    <source>
        <dbReference type="ARBA" id="ARBA00022490"/>
    </source>
</evidence>
<gene>
    <name evidence="17" type="ORF">DXN05_17550</name>
</gene>
<dbReference type="PRINTS" id="PR01790">
    <property type="entry name" value="SMP30FAMILY"/>
</dbReference>
<dbReference type="PANTHER" id="PTHR10907">
    <property type="entry name" value="REGUCALCIN"/>
    <property type="match status" value="1"/>
</dbReference>
<evidence type="ECO:0000313" key="17">
    <source>
        <dbReference type="EMBL" id="RFM26795.1"/>
    </source>
</evidence>
<feature type="binding site" evidence="15">
    <location>
        <position position="96"/>
    </location>
    <ligand>
        <name>substrate</name>
    </ligand>
</feature>
<dbReference type="SUPFAM" id="SSF63829">
    <property type="entry name" value="Calcium-dependent phosphotriesterase"/>
    <property type="match status" value="1"/>
</dbReference>
<dbReference type="Pfam" id="PF08450">
    <property type="entry name" value="SGL"/>
    <property type="match status" value="1"/>
</dbReference>
<comment type="cofactor">
    <cofactor evidence="4">
        <name>Mg(2+)</name>
        <dbReference type="ChEBI" id="CHEBI:18420"/>
    </cofactor>
</comment>
<comment type="subcellular location">
    <subcellularLocation>
        <location evidence="5">Cytoplasm</location>
    </subcellularLocation>
</comment>
<dbReference type="GO" id="GO:0004341">
    <property type="term" value="F:gluconolactonase activity"/>
    <property type="evidence" value="ECO:0007669"/>
    <property type="project" value="UniProtKB-EC"/>
</dbReference>
<evidence type="ECO:0000256" key="2">
    <source>
        <dbReference type="ARBA" id="ARBA00001913"/>
    </source>
</evidence>
<comment type="cofactor">
    <cofactor evidence="15">
        <name>Zn(2+)</name>
        <dbReference type="ChEBI" id="CHEBI:29105"/>
    </cofactor>
    <text evidence="15">Binds 1 divalent metal cation per subunit.</text>
</comment>
<name>A0A3E1NFP5_9BACT</name>
<evidence type="ECO:0000313" key="18">
    <source>
        <dbReference type="Proteomes" id="UP000261284"/>
    </source>
</evidence>
<evidence type="ECO:0000256" key="8">
    <source>
        <dbReference type="ARBA" id="ARBA00016808"/>
    </source>
</evidence>
<evidence type="ECO:0000256" key="15">
    <source>
        <dbReference type="PIRSR" id="PIRSR605511-2"/>
    </source>
</evidence>
<evidence type="ECO:0000256" key="1">
    <source>
        <dbReference type="ARBA" id="ARBA00001589"/>
    </source>
</evidence>